<keyword evidence="2" id="KW-1185">Reference proteome</keyword>
<dbReference type="EMBL" id="JAGIZQ010000001">
    <property type="protein sequence ID" value="KAH6649417.1"/>
    <property type="molecule type" value="Genomic_DNA"/>
</dbReference>
<name>A0ACB7PJM5_9PEZI</name>
<gene>
    <name evidence="1" type="ORF">F5144DRAFT_552951</name>
</gene>
<proteinExistence type="predicted"/>
<accession>A0ACB7PJM5</accession>
<organism evidence="1 2">
    <name type="scientific">Chaetomium tenue</name>
    <dbReference type="NCBI Taxonomy" id="1854479"/>
    <lineage>
        <taxon>Eukaryota</taxon>
        <taxon>Fungi</taxon>
        <taxon>Dikarya</taxon>
        <taxon>Ascomycota</taxon>
        <taxon>Pezizomycotina</taxon>
        <taxon>Sordariomycetes</taxon>
        <taxon>Sordariomycetidae</taxon>
        <taxon>Sordariales</taxon>
        <taxon>Chaetomiaceae</taxon>
        <taxon>Chaetomium</taxon>
    </lineage>
</organism>
<reference evidence="1 2" key="1">
    <citation type="journal article" date="2021" name="Nat. Commun.">
        <title>Genetic determinants of endophytism in the Arabidopsis root mycobiome.</title>
        <authorList>
            <person name="Mesny F."/>
            <person name="Miyauchi S."/>
            <person name="Thiergart T."/>
            <person name="Pickel B."/>
            <person name="Atanasova L."/>
            <person name="Karlsson M."/>
            <person name="Huettel B."/>
            <person name="Barry K.W."/>
            <person name="Haridas S."/>
            <person name="Chen C."/>
            <person name="Bauer D."/>
            <person name="Andreopoulos W."/>
            <person name="Pangilinan J."/>
            <person name="LaButti K."/>
            <person name="Riley R."/>
            <person name="Lipzen A."/>
            <person name="Clum A."/>
            <person name="Drula E."/>
            <person name="Henrissat B."/>
            <person name="Kohler A."/>
            <person name="Grigoriev I.V."/>
            <person name="Martin F.M."/>
            <person name="Hacquard S."/>
        </authorList>
    </citation>
    <scope>NUCLEOTIDE SEQUENCE [LARGE SCALE GENOMIC DNA]</scope>
    <source>
        <strain evidence="1 2">MPI-SDFR-AT-0079</strain>
    </source>
</reference>
<evidence type="ECO:0000313" key="2">
    <source>
        <dbReference type="Proteomes" id="UP000724584"/>
    </source>
</evidence>
<protein>
    <submittedName>
        <fullName evidence="1">NB-ARC and TPR domain protein</fullName>
    </submittedName>
</protein>
<evidence type="ECO:0000313" key="1">
    <source>
        <dbReference type="EMBL" id="KAH6649417.1"/>
    </source>
</evidence>
<dbReference type="Proteomes" id="UP000724584">
    <property type="component" value="Unassembled WGS sequence"/>
</dbReference>
<comment type="caution">
    <text evidence="1">The sequence shown here is derived from an EMBL/GenBank/DDBJ whole genome shotgun (WGS) entry which is preliminary data.</text>
</comment>
<sequence length="969" mass="109658">MQSSRIEQLLLTQWRSTVSSCRDRQERPDIQQLLNYNTWEDLQDQIAQGDGDESIRPEFAMLAPGLMTLKTFSHSWLPKVDPRIDGSAIWGFVRLVVKLLQEYQAAIPRVLPTLRELSNKVDILNNHFAKASTFTPELKKCAVESAVTILEYLSFAVTFIRNDMPWSTCSASGQAPTSQWLPLAEKCKCSIREMEQLSSRTEQLWRSFTSPGPPDEEIDQQLEASKPASGLSKPHAYLPLAGESAKLPCVVLPSIRTSRFFDRIDVIKRIEDHFSMEVSGTSFKSLALHGLGGVGKSTVALKYAEEQLRSGELDALFWVYSEKLVSIRQSFTNIAFRLKLPDARRGDHDENRAVVLNWLQHTQCRWLIVYDNAEDPDLIRDFWPLASHGRALITTRNPALSFELADKGMEVPNWDTDTGERFLLHLLKTDIGMNLEADEVSSAHQLSDTLSGHAMAISVMAGTIHRRAMKITEFMELYNQHPGQLLGSFGNRSINALWELSFKSLNPHAHAILGVMSFIEPDSIPQALFEAPAPTDLPTSLGFCGNGFLFSEAIEALLTLALIKRDKASRTFSLHRLVQESFKYFMTPEEKQQAFNNACILVSKAFPRRDSNVAQLYLMWDQCALYLQHVISLKDCFRKEKSVDPKFSALQTYCDLNNACQRYLLELNSYEELADLTEVNTIALGTLVEEEQTIALQGSLTSHKGQLLIRLGQTEKGVQWLKKSYEIRGRDVPFNPRESAWAADNAATGIATLNQFAEATKWHERARDHFREWSNLESERRGEWPAEIMNSMGLGLVWSGRIQEARELMNGALQQVETTEPYNWAVAAYTHFGLGTVSRRERKYAAAETHFMEAQNLWLKGDQMRSDPFNGACMYRLGCTALEKGELEAAIKHLRDARVVTEKRKNSMVAEHARCLFVLSEALEQEPRNAEEASQLREEAERLLRGRSPGAGDPGKLETYDQLVCILWR</sequence>